<accession>A0ABW6ZU15</accession>
<comment type="caution">
    <text evidence="2">The sequence shown here is derived from an EMBL/GenBank/DDBJ whole genome shotgun (WGS) entry which is preliminary data.</text>
</comment>
<dbReference type="EMBL" id="JBAFVH010000003">
    <property type="protein sequence ID" value="MFG1371932.1"/>
    <property type="molecule type" value="Genomic_DNA"/>
</dbReference>
<protein>
    <recommendedName>
        <fullName evidence="4">Tyr recombinase domain-containing protein</fullName>
    </recommendedName>
</protein>
<keyword evidence="3" id="KW-1185">Reference proteome</keyword>
<dbReference type="InterPro" id="IPR013762">
    <property type="entry name" value="Integrase-like_cat_sf"/>
</dbReference>
<dbReference type="RefSeq" id="WP_393991850.1">
    <property type="nucleotide sequence ID" value="NZ_JBAFVH010000003.1"/>
</dbReference>
<keyword evidence="1" id="KW-0233">DNA recombination</keyword>
<evidence type="ECO:0000313" key="2">
    <source>
        <dbReference type="EMBL" id="MFG1371932.1"/>
    </source>
</evidence>
<dbReference type="InterPro" id="IPR011010">
    <property type="entry name" value="DNA_brk_join_enz"/>
</dbReference>
<evidence type="ECO:0000313" key="3">
    <source>
        <dbReference type="Proteomes" id="UP001604002"/>
    </source>
</evidence>
<gene>
    <name evidence="2" type="ORF">V5F32_07145</name>
</gene>
<organism evidence="2 3">
    <name type="scientific">Xanthobacter oligotrophicus</name>
    <dbReference type="NCBI Taxonomy" id="2607286"/>
    <lineage>
        <taxon>Bacteria</taxon>
        <taxon>Pseudomonadati</taxon>
        <taxon>Pseudomonadota</taxon>
        <taxon>Alphaproteobacteria</taxon>
        <taxon>Hyphomicrobiales</taxon>
        <taxon>Xanthobacteraceae</taxon>
        <taxon>Xanthobacter</taxon>
    </lineage>
</organism>
<dbReference type="SUPFAM" id="SSF56349">
    <property type="entry name" value="DNA breaking-rejoining enzymes"/>
    <property type="match status" value="1"/>
</dbReference>
<evidence type="ECO:0008006" key="4">
    <source>
        <dbReference type="Google" id="ProtNLM"/>
    </source>
</evidence>
<dbReference type="Proteomes" id="UP001604002">
    <property type="component" value="Unassembled WGS sequence"/>
</dbReference>
<reference evidence="2 3" key="1">
    <citation type="submission" date="2024-02" db="EMBL/GenBank/DDBJ databases">
        <title>Expansion and revision of Xanthobacter and proposal of Roseixanthobacter gen. nov.</title>
        <authorList>
            <person name="Soltysiak M.P.M."/>
            <person name="Jalihal A."/>
            <person name="Ory A."/>
            <person name="Chrisophersen C."/>
            <person name="Lee A.D."/>
            <person name="Boulton J."/>
            <person name="Springer M."/>
        </authorList>
    </citation>
    <scope>NUCLEOTIDE SEQUENCE [LARGE SCALE GENOMIC DNA]</scope>
    <source>
        <strain evidence="2 3">23A</strain>
    </source>
</reference>
<sequence length="110" mass="12726">MQNPFRRLAASTDKARNRDSKRWLPWICVYGGLRISEAEHLRKDDFFEVVGAWFFRITTAGLRSLKTRSSERVIPVHPAIVDEGFMDWLRATPERSWQLFGSSASSYTSC</sequence>
<dbReference type="Gene3D" id="1.10.443.10">
    <property type="entry name" value="Intergrase catalytic core"/>
    <property type="match status" value="1"/>
</dbReference>
<proteinExistence type="predicted"/>
<evidence type="ECO:0000256" key="1">
    <source>
        <dbReference type="ARBA" id="ARBA00023172"/>
    </source>
</evidence>
<name>A0ABW6ZU15_9HYPH</name>